<dbReference type="PANTHER" id="PTHR43280">
    <property type="entry name" value="ARAC-FAMILY TRANSCRIPTIONAL REGULATOR"/>
    <property type="match status" value="1"/>
</dbReference>
<dbReference type="OrthoDB" id="952277at2"/>
<dbReference type="EMBL" id="FQUO01000001">
    <property type="protein sequence ID" value="SHE34113.1"/>
    <property type="molecule type" value="Genomic_DNA"/>
</dbReference>
<keyword evidence="6" id="KW-1185">Reference proteome</keyword>
<feature type="domain" description="HTH araC/xylS-type" evidence="4">
    <location>
        <begin position="107"/>
        <end position="175"/>
    </location>
</feature>
<dbReference type="AlphaFoldDB" id="A0A1M4SPD6"/>
<evidence type="ECO:0000259" key="4">
    <source>
        <dbReference type="PROSITE" id="PS01124"/>
    </source>
</evidence>
<dbReference type="InterPro" id="IPR018060">
    <property type="entry name" value="HTH_AraC"/>
</dbReference>
<evidence type="ECO:0000256" key="2">
    <source>
        <dbReference type="ARBA" id="ARBA00023125"/>
    </source>
</evidence>
<dbReference type="PROSITE" id="PS00041">
    <property type="entry name" value="HTH_ARAC_FAMILY_1"/>
    <property type="match status" value="1"/>
</dbReference>
<dbReference type="InterPro" id="IPR009057">
    <property type="entry name" value="Homeodomain-like_sf"/>
</dbReference>
<dbReference type="InterPro" id="IPR018062">
    <property type="entry name" value="HTH_AraC-typ_CS"/>
</dbReference>
<dbReference type="PROSITE" id="PS01124">
    <property type="entry name" value="HTH_ARAC_FAMILY_2"/>
    <property type="match status" value="1"/>
</dbReference>
<dbReference type="Proteomes" id="UP000184368">
    <property type="component" value="Unassembled WGS sequence"/>
</dbReference>
<reference evidence="5 6" key="1">
    <citation type="submission" date="2016-11" db="EMBL/GenBank/DDBJ databases">
        <authorList>
            <person name="Jaros S."/>
            <person name="Januszkiewicz K."/>
            <person name="Wedrychowicz H."/>
        </authorList>
    </citation>
    <scope>NUCLEOTIDE SEQUENCE [LARGE SCALE GENOMIC DNA]</scope>
    <source>
        <strain evidence="5 6">DSM 26897</strain>
    </source>
</reference>
<evidence type="ECO:0000256" key="1">
    <source>
        <dbReference type="ARBA" id="ARBA00023015"/>
    </source>
</evidence>
<sequence>MRIFVKNMVCNRCVLVVRQVLERVRLNPAEVLMGAVELEIQPTKEQMATLNTSLQELGFEILDDRTHILVEQIKNLLIAQVQSGTITEHFSLSEFLGKSLHREYGQLSRLFSEVEGITLEQFFILQKVEKVKEWLVYDELTLSEIAWRLGYSSVAHLSAQFKKVTGLTPSAFKKLGIAHRNPLDNVRVHK</sequence>
<dbReference type="Pfam" id="PF12833">
    <property type="entry name" value="HTH_18"/>
    <property type="match status" value="1"/>
</dbReference>
<dbReference type="SMART" id="SM00342">
    <property type="entry name" value="HTH_ARAC"/>
    <property type="match status" value="1"/>
</dbReference>
<keyword evidence="2" id="KW-0238">DNA-binding</keyword>
<name>A0A1M4SPD6_9BACT</name>
<dbReference type="GO" id="GO:0043565">
    <property type="term" value="F:sequence-specific DNA binding"/>
    <property type="evidence" value="ECO:0007669"/>
    <property type="project" value="InterPro"/>
</dbReference>
<dbReference type="STRING" id="1302690.BUE76_23840"/>
<evidence type="ECO:0000313" key="6">
    <source>
        <dbReference type="Proteomes" id="UP000184368"/>
    </source>
</evidence>
<proteinExistence type="predicted"/>
<gene>
    <name evidence="5" type="ORF">SAMN05444008_101192</name>
</gene>
<protein>
    <submittedName>
        <fullName evidence="5">Transcriptional regulator, AraC family</fullName>
    </submittedName>
</protein>
<evidence type="ECO:0000256" key="3">
    <source>
        <dbReference type="ARBA" id="ARBA00023163"/>
    </source>
</evidence>
<dbReference type="SUPFAM" id="SSF46689">
    <property type="entry name" value="Homeodomain-like"/>
    <property type="match status" value="1"/>
</dbReference>
<organism evidence="5 6">
    <name type="scientific">Cnuella takakiae</name>
    <dbReference type="NCBI Taxonomy" id="1302690"/>
    <lineage>
        <taxon>Bacteria</taxon>
        <taxon>Pseudomonadati</taxon>
        <taxon>Bacteroidota</taxon>
        <taxon>Chitinophagia</taxon>
        <taxon>Chitinophagales</taxon>
        <taxon>Chitinophagaceae</taxon>
        <taxon>Cnuella</taxon>
    </lineage>
</organism>
<keyword evidence="3" id="KW-0804">Transcription</keyword>
<dbReference type="GO" id="GO:0003700">
    <property type="term" value="F:DNA-binding transcription factor activity"/>
    <property type="evidence" value="ECO:0007669"/>
    <property type="project" value="InterPro"/>
</dbReference>
<evidence type="ECO:0000313" key="5">
    <source>
        <dbReference type="EMBL" id="SHE34113.1"/>
    </source>
</evidence>
<dbReference type="Gene3D" id="1.10.10.60">
    <property type="entry name" value="Homeodomain-like"/>
    <property type="match status" value="1"/>
</dbReference>
<accession>A0A1M4SPD6</accession>
<dbReference type="PANTHER" id="PTHR43280:SF2">
    <property type="entry name" value="HTH-TYPE TRANSCRIPTIONAL REGULATOR EXSA"/>
    <property type="match status" value="1"/>
</dbReference>
<keyword evidence="1" id="KW-0805">Transcription regulation</keyword>
<dbReference type="RefSeq" id="WP_073039125.1">
    <property type="nucleotide sequence ID" value="NZ_FQUO01000001.1"/>
</dbReference>